<comment type="similarity">
    <text evidence="4">Belongs to the 2H phosphoesterase superfamily. CNPase family.</text>
</comment>
<comment type="catalytic activity">
    <reaction evidence="1">
        <text>a nucleoside 2',3'-cyclic phosphate + H2O = a nucleoside 2'-phosphate + H(+)</text>
        <dbReference type="Rhea" id="RHEA:14489"/>
        <dbReference type="ChEBI" id="CHEBI:15377"/>
        <dbReference type="ChEBI" id="CHEBI:15378"/>
        <dbReference type="ChEBI" id="CHEBI:66954"/>
        <dbReference type="ChEBI" id="CHEBI:78552"/>
        <dbReference type="EC" id="3.1.4.37"/>
    </reaction>
</comment>
<keyword evidence="11" id="KW-0694">RNA-binding</keyword>
<comment type="subcellular location">
    <subcellularLocation>
        <location evidence="2">Melanosome</location>
    </subcellularLocation>
    <subcellularLocation>
        <location evidence="3">Membrane</location>
        <topology evidence="3">Lipid-anchor</topology>
    </subcellularLocation>
</comment>
<evidence type="ECO:0000256" key="8">
    <source>
        <dbReference type="ARBA" id="ARBA00022481"/>
    </source>
</evidence>
<comment type="function">
    <text evidence="15">Catalyzes the formation of 2'-nucleotide products from 2',3'-cyclic substrates. May participate in RNA metabolism in the myelinating cell, CNP is the third most abundant protein in central nervous system myelin.</text>
</comment>
<evidence type="ECO:0000256" key="9">
    <source>
        <dbReference type="ARBA" id="ARBA00022553"/>
    </source>
</evidence>
<evidence type="ECO:0000256" key="12">
    <source>
        <dbReference type="ARBA" id="ARBA00023136"/>
    </source>
</evidence>
<dbReference type="Gene3D" id="3.90.1740.10">
    <property type="entry name" value="2',3'-cyclic nucleotide 3'-phosphodiesterase superfamily"/>
    <property type="match status" value="1"/>
</dbReference>
<dbReference type="SUPFAM" id="SSF52540">
    <property type="entry name" value="P-loop containing nucleoside triphosphate hydrolases"/>
    <property type="match status" value="1"/>
</dbReference>
<dbReference type="InterPro" id="IPR009097">
    <property type="entry name" value="Cyclic_Pdiesterase"/>
</dbReference>
<dbReference type="PANTHER" id="PTHR10156">
    <property type="entry name" value="2',3'-CYCLIC-NUCLEOTIDE 3'-PHOSPHODIESTERASE"/>
    <property type="match status" value="1"/>
</dbReference>
<protein>
    <recommendedName>
        <fullName evidence="7">2',3'-cyclic-nucleotide 3'-phosphodiesterase</fullName>
        <ecNumber evidence="6">3.1.4.37</ecNumber>
    </recommendedName>
</protein>
<feature type="region of interest" description="Disordered" evidence="16">
    <location>
        <begin position="386"/>
        <end position="432"/>
    </location>
</feature>
<dbReference type="Pfam" id="PF13671">
    <property type="entry name" value="AAA_33"/>
    <property type="match status" value="1"/>
</dbReference>
<reference evidence="18" key="1">
    <citation type="journal article" date="2023" name="G3 (Bethesda)">
        <title>A reference genome for the long-term kleptoplast-retaining sea slug Elysia crispata morphotype clarki.</title>
        <authorList>
            <person name="Eastman K.E."/>
            <person name="Pendleton A.L."/>
            <person name="Shaikh M.A."/>
            <person name="Suttiyut T."/>
            <person name="Ogas R."/>
            <person name="Tomko P."/>
            <person name="Gavelis G."/>
            <person name="Widhalm J.R."/>
            <person name="Wisecaver J.H."/>
        </authorList>
    </citation>
    <scope>NUCLEOTIDE SEQUENCE</scope>
    <source>
        <strain evidence="18">ECLA1</strain>
    </source>
</reference>
<evidence type="ECO:0000256" key="14">
    <source>
        <dbReference type="ARBA" id="ARBA00023289"/>
    </source>
</evidence>
<dbReference type="EC" id="3.1.4.37" evidence="6"/>
<evidence type="ECO:0000256" key="15">
    <source>
        <dbReference type="ARBA" id="ARBA00045937"/>
    </source>
</evidence>
<evidence type="ECO:0000256" key="10">
    <source>
        <dbReference type="ARBA" id="ARBA00022801"/>
    </source>
</evidence>
<dbReference type="Gene3D" id="3.40.50.300">
    <property type="entry name" value="P-loop containing nucleotide triphosphate hydrolases"/>
    <property type="match status" value="1"/>
</dbReference>
<evidence type="ECO:0000256" key="7">
    <source>
        <dbReference type="ARBA" id="ARBA00014478"/>
    </source>
</evidence>
<evidence type="ECO:0000259" key="17">
    <source>
        <dbReference type="Pfam" id="PF05881"/>
    </source>
</evidence>
<evidence type="ECO:0000256" key="1">
    <source>
        <dbReference type="ARBA" id="ARBA00000610"/>
    </source>
</evidence>
<evidence type="ECO:0000256" key="5">
    <source>
        <dbReference type="ARBA" id="ARBA00011781"/>
    </source>
</evidence>
<keyword evidence="10" id="KW-0378">Hydrolase</keyword>
<dbReference type="InterPro" id="IPR008431">
    <property type="entry name" value="CNPase"/>
</dbReference>
<evidence type="ECO:0000256" key="4">
    <source>
        <dbReference type="ARBA" id="ARBA00008662"/>
    </source>
</evidence>
<accession>A0AAE0Y6X1</accession>
<organism evidence="18 19">
    <name type="scientific">Elysia crispata</name>
    <name type="common">lettuce slug</name>
    <dbReference type="NCBI Taxonomy" id="231223"/>
    <lineage>
        <taxon>Eukaryota</taxon>
        <taxon>Metazoa</taxon>
        <taxon>Spiralia</taxon>
        <taxon>Lophotrochozoa</taxon>
        <taxon>Mollusca</taxon>
        <taxon>Gastropoda</taxon>
        <taxon>Heterobranchia</taxon>
        <taxon>Euthyneura</taxon>
        <taxon>Panpulmonata</taxon>
        <taxon>Sacoglossa</taxon>
        <taxon>Placobranchoidea</taxon>
        <taxon>Plakobranchidae</taxon>
        <taxon>Elysia</taxon>
    </lineage>
</organism>
<dbReference type="AlphaFoldDB" id="A0AAE0Y6X1"/>
<dbReference type="GO" id="GO:0016020">
    <property type="term" value="C:membrane"/>
    <property type="evidence" value="ECO:0007669"/>
    <property type="project" value="UniProtKB-SubCell"/>
</dbReference>
<comment type="caution">
    <text evidence="18">The sequence shown here is derived from an EMBL/GenBank/DDBJ whole genome shotgun (WGS) entry which is preliminary data.</text>
</comment>
<feature type="compositionally biased region" description="Basic residues" evidence="16">
    <location>
        <begin position="406"/>
        <end position="427"/>
    </location>
</feature>
<evidence type="ECO:0000256" key="16">
    <source>
        <dbReference type="SAM" id="MobiDB-lite"/>
    </source>
</evidence>
<evidence type="ECO:0000313" key="19">
    <source>
        <dbReference type="Proteomes" id="UP001283361"/>
    </source>
</evidence>
<comment type="subunit">
    <text evidence="5">Exists as monomers and homodimers.</text>
</comment>
<dbReference type="GO" id="GO:0009214">
    <property type="term" value="P:cyclic nucleotide catabolic process"/>
    <property type="evidence" value="ECO:0007669"/>
    <property type="project" value="InterPro"/>
</dbReference>
<sequence>MSLEFLRRSLLTAAPVFFEGRLPSRAFRLSNTCPKEIFQVATDSNSGCGLIILQQSTELKQQQQRTYRSKDFNPLSLLPPHVDKKYLDFPFFNDLNTFRYINSKKSKVLIVMRGIPGSGKSTIVNLIKSSFQSSKLVVCSADDFFIGQDGSYHFKEKLLGVAHTNCQEKAKKACENNTPVVVIDNTNVRRWEMKFYLDLATTLGYVVVLIQPKTPWSMDPVELAVKNTHNVSIEAIQRKVKTFEDVIPSYYAWFCSEDKSASLLRLSIQLLKECLTAFPEFSQELLAMLGKVKSLDDDTIGMLGKYYIRHSRSGPLLHCTAKFCARGKVPGSTSYHERQDVSSACGRMFSILVPGLVFTRRTMGARVTLGIDAAPLFCKPEEKEWASPGKTLGFSPNAAATSTSTSKRKGKKSAIKAERKSRKKTKKSNGWECDDDEVKIRESEGSEHDDFKQACHNGSTVLKGNPDCPLSSNDNSLSDSLLAQLVLNSVASKEAREVSGDKEAKLGKFSERPSNDHSLSDLFPSLVFEGANRSAHFTLRTAEGVESKEVNFDLLHTCDVEQELDKCGKPLIFVPVSHGHACYHGDGICCVYFDKPLVLKTIFSGHY</sequence>
<gene>
    <name evidence="18" type="ORF">RRG08_001824</name>
</gene>
<keyword evidence="19" id="KW-1185">Reference proteome</keyword>
<feature type="domain" description="Cyclic nucleotide phosphodiesterase catalytic" evidence="17">
    <location>
        <begin position="247"/>
        <end position="379"/>
    </location>
</feature>
<dbReference type="EMBL" id="JAWDGP010006830">
    <property type="protein sequence ID" value="KAK3735034.1"/>
    <property type="molecule type" value="Genomic_DNA"/>
</dbReference>
<proteinExistence type="inferred from homology"/>
<dbReference type="GO" id="GO:0005737">
    <property type="term" value="C:cytoplasm"/>
    <property type="evidence" value="ECO:0007669"/>
    <property type="project" value="TreeGrafter"/>
</dbReference>
<keyword evidence="9" id="KW-0597">Phosphoprotein</keyword>
<evidence type="ECO:0000313" key="18">
    <source>
        <dbReference type="EMBL" id="KAK3735034.1"/>
    </source>
</evidence>
<dbReference type="GO" id="GO:0003723">
    <property type="term" value="F:RNA binding"/>
    <property type="evidence" value="ECO:0007669"/>
    <property type="project" value="UniProtKB-KW"/>
</dbReference>
<evidence type="ECO:0000256" key="3">
    <source>
        <dbReference type="ARBA" id="ARBA00004635"/>
    </source>
</evidence>
<name>A0AAE0Y6X1_9GAST</name>
<dbReference type="InterPro" id="IPR027417">
    <property type="entry name" value="P-loop_NTPase"/>
</dbReference>
<evidence type="ECO:0000256" key="13">
    <source>
        <dbReference type="ARBA" id="ARBA00023288"/>
    </source>
</evidence>
<dbReference type="Pfam" id="PF05881">
    <property type="entry name" value="CNPase"/>
    <property type="match status" value="1"/>
</dbReference>
<dbReference type="Proteomes" id="UP001283361">
    <property type="component" value="Unassembled WGS sequence"/>
</dbReference>
<evidence type="ECO:0000256" key="2">
    <source>
        <dbReference type="ARBA" id="ARBA00004223"/>
    </source>
</evidence>
<dbReference type="PANTHER" id="PTHR10156:SF0">
    <property type="entry name" value="2',3'-CYCLIC-NUCLEOTIDE 3'-PHOSPHODIESTERASE"/>
    <property type="match status" value="1"/>
</dbReference>
<keyword evidence="12" id="KW-0472">Membrane</keyword>
<keyword evidence="14" id="KW-0636">Prenylation</keyword>
<dbReference type="GO" id="GO:0004113">
    <property type="term" value="F:2',3'-cyclic-nucleotide 3'-phosphodiesterase activity"/>
    <property type="evidence" value="ECO:0007669"/>
    <property type="project" value="UniProtKB-EC"/>
</dbReference>
<dbReference type="InterPro" id="IPR047325">
    <property type="entry name" value="CNPase_cat"/>
</dbReference>
<dbReference type="SUPFAM" id="SSF55144">
    <property type="entry name" value="LigT-like"/>
    <property type="match status" value="2"/>
</dbReference>
<keyword evidence="13" id="KW-0449">Lipoprotein</keyword>
<keyword evidence="8" id="KW-0488">Methylation</keyword>
<evidence type="ECO:0000256" key="11">
    <source>
        <dbReference type="ARBA" id="ARBA00022884"/>
    </source>
</evidence>
<evidence type="ECO:0000256" key="6">
    <source>
        <dbReference type="ARBA" id="ARBA00012317"/>
    </source>
</evidence>